<accession>A0AA88IWG3</accession>
<feature type="transmembrane region" description="Helical" evidence="9">
    <location>
        <begin position="161"/>
        <end position="179"/>
    </location>
</feature>
<dbReference type="AlphaFoldDB" id="A0AA88IWG3"/>
<comment type="similarity">
    <text evidence="8 9">Belongs to the SFT2 family.</text>
</comment>
<dbReference type="EMBL" id="JAVRJZ010000001">
    <property type="protein sequence ID" value="KAK2727739.1"/>
    <property type="molecule type" value="Genomic_DNA"/>
</dbReference>
<sequence length="230" mass="25518">MSVELNISNDFQKYLQSSKQSAGSGSVYPKKNSFQNFSSKFSFGPKAGVLDSQQESLLSSDGSSADETDTSSYIFWTRKKEQSPSLCPSLTRMQRITGFITCLFLSVFCFGFATFYIPLLVFKARKFVALYTLGSVFLMTSFIFLKGPTTFANYIFARERLLFTSVYGGSLVAIVYFSMFLQSTVFTVLLAILQVGIVFWFLLSYIPGGATGLSLITKLFSSSVSRTLPV</sequence>
<proteinExistence type="inferred from homology"/>
<evidence type="ECO:0000256" key="2">
    <source>
        <dbReference type="ARBA" id="ARBA00004141"/>
    </source>
</evidence>
<feature type="transmembrane region" description="Helical" evidence="9">
    <location>
        <begin position="185"/>
        <end position="206"/>
    </location>
</feature>
<evidence type="ECO:0000256" key="4">
    <source>
        <dbReference type="ARBA" id="ARBA00022692"/>
    </source>
</evidence>
<dbReference type="GO" id="GO:0015031">
    <property type="term" value="P:protein transport"/>
    <property type="evidence" value="ECO:0007669"/>
    <property type="project" value="UniProtKB-KW"/>
</dbReference>
<comment type="function">
    <text evidence="1 9">May be involved in fusion of retrograde transport vesicles derived from an endocytic compartment with the Golgi complex.</text>
</comment>
<keyword evidence="11" id="KW-1185">Reference proteome</keyword>
<evidence type="ECO:0000256" key="6">
    <source>
        <dbReference type="ARBA" id="ARBA00022989"/>
    </source>
</evidence>
<protein>
    <recommendedName>
        <fullName evidence="9">Vesicle transport protein</fullName>
    </recommendedName>
</protein>
<comment type="caution">
    <text evidence="10">The sequence shown here is derived from an EMBL/GenBank/DDBJ whole genome shotgun (WGS) entry which is preliminary data.</text>
</comment>
<organism evidence="10 11">
    <name type="scientific">Artemia franciscana</name>
    <name type="common">Brine shrimp</name>
    <name type="synonym">Artemia sanfranciscana</name>
    <dbReference type="NCBI Taxonomy" id="6661"/>
    <lineage>
        <taxon>Eukaryota</taxon>
        <taxon>Metazoa</taxon>
        <taxon>Ecdysozoa</taxon>
        <taxon>Arthropoda</taxon>
        <taxon>Crustacea</taxon>
        <taxon>Branchiopoda</taxon>
        <taxon>Anostraca</taxon>
        <taxon>Artemiidae</taxon>
        <taxon>Artemia</taxon>
    </lineage>
</organism>
<gene>
    <name evidence="10" type="ORF">QYM36_008282</name>
</gene>
<dbReference type="EMBL" id="JAVRJZ010000001">
    <property type="protein sequence ID" value="KAK2727742.1"/>
    <property type="molecule type" value="Genomic_DNA"/>
</dbReference>
<reference evidence="10" key="1">
    <citation type="submission" date="2023-07" db="EMBL/GenBank/DDBJ databases">
        <title>Chromosome-level genome assembly of Artemia franciscana.</title>
        <authorList>
            <person name="Jo E."/>
        </authorList>
    </citation>
    <scope>NUCLEOTIDE SEQUENCE</scope>
    <source>
        <tissue evidence="10">Whole body</tissue>
    </source>
</reference>
<feature type="transmembrane region" description="Helical" evidence="9">
    <location>
        <begin position="99"/>
        <end position="122"/>
    </location>
</feature>
<evidence type="ECO:0000256" key="9">
    <source>
        <dbReference type="RuleBase" id="RU363111"/>
    </source>
</evidence>
<evidence type="ECO:0000256" key="1">
    <source>
        <dbReference type="ARBA" id="ARBA00003566"/>
    </source>
</evidence>
<evidence type="ECO:0000256" key="8">
    <source>
        <dbReference type="ARBA" id="ARBA00025800"/>
    </source>
</evidence>
<keyword evidence="5 9" id="KW-0653">Protein transport</keyword>
<dbReference type="GO" id="GO:0016020">
    <property type="term" value="C:membrane"/>
    <property type="evidence" value="ECO:0007669"/>
    <property type="project" value="UniProtKB-SubCell"/>
</dbReference>
<evidence type="ECO:0000256" key="3">
    <source>
        <dbReference type="ARBA" id="ARBA00022448"/>
    </source>
</evidence>
<keyword evidence="6 9" id="KW-1133">Transmembrane helix</keyword>
<evidence type="ECO:0000313" key="11">
    <source>
        <dbReference type="Proteomes" id="UP001187531"/>
    </source>
</evidence>
<dbReference type="Pfam" id="PF04178">
    <property type="entry name" value="Got1"/>
    <property type="match status" value="1"/>
</dbReference>
<dbReference type="EMBL" id="JAVRJZ010000001">
    <property type="protein sequence ID" value="KAK2727740.1"/>
    <property type="molecule type" value="Genomic_DNA"/>
</dbReference>
<dbReference type="GO" id="GO:0012505">
    <property type="term" value="C:endomembrane system"/>
    <property type="evidence" value="ECO:0007669"/>
    <property type="project" value="UniProtKB-ARBA"/>
</dbReference>
<dbReference type="PANTHER" id="PTHR23137">
    <property type="entry name" value="VESICLE TRANSPORT PROTEIN-RELATED"/>
    <property type="match status" value="1"/>
</dbReference>
<dbReference type="GO" id="GO:0005737">
    <property type="term" value="C:cytoplasm"/>
    <property type="evidence" value="ECO:0007669"/>
    <property type="project" value="UniProtKB-ARBA"/>
</dbReference>
<keyword evidence="7 9" id="KW-0472">Membrane</keyword>
<dbReference type="Proteomes" id="UP001187531">
    <property type="component" value="Unassembled WGS sequence"/>
</dbReference>
<feature type="transmembrane region" description="Helical" evidence="9">
    <location>
        <begin position="128"/>
        <end position="149"/>
    </location>
</feature>
<comment type="subcellular location">
    <subcellularLocation>
        <location evidence="2 9">Membrane</location>
        <topology evidence="2 9">Multi-pass membrane protein</topology>
    </subcellularLocation>
</comment>
<keyword evidence="3 9" id="KW-0813">Transport</keyword>
<dbReference type="InterPro" id="IPR011691">
    <property type="entry name" value="Vesicle_transpt_SFT2"/>
</dbReference>
<evidence type="ECO:0000313" key="10">
    <source>
        <dbReference type="EMBL" id="KAK2727742.1"/>
    </source>
</evidence>
<dbReference type="PANTHER" id="PTHR23137:SF36">
    <property type="entry name" value="VESICLE TRANSPORT PROTEIN SFT2C"/>
    <property type="match status" value="1"/>
</dbReference>
<name>A0AA88IWG3_ARTSF</name>
<dbReference type="InterPro" id="IPR007305">
    <property type="entry name" value="Vesicle_transpt_Got1/SFT2"/>
</dbReference>
<keyword evidence="4 9" id="KW-0812">Transmembrane</keyword>
<evidence type="ECO:0000256" key="7">
    <source>
        <dbReference type="ARBA" id="ARBA00023136"/>
    </source>
</evidence>
<dbReference type="GO" id="GO:0016192">
    <property type="term" value="P:vesicle-mediated transport"/>
    <property type="evidence" value="ECO:0007669"/>
    <property type="project" value="InterPro"/>
</dbReference>
<evidence type="ECO:0000256" key="5">
    <source>
        <dbReference type="ARBA" id="ARBA00022927"/>
    </source>
</evidence>